<dbReference type="PANTHER" id="PTHR35400:SF3">
    <property type="entry name" value="SLL1072 PROTEIN"/>
    <property type="match status" value="1"/>
</dbReference>
<feature type="domain" description="Putative restriction endonuclease" evidence="1">
    <location>
        <begin position="29"/>
        <end position="195"/>
    </location>
</feature>
<dbReference type="HOGENOM" id="CLU_076312_4_1_11"/>
<keyword evidence="3" id="KW-1185">Reference proteome</keyword>
<reference evidence="2 3" key="1">
    <citation type="journal article" date="2010" name="J. Bacteriol.">
        <title>Genome sequence of the milbemycin-producing bacterium Streptomyces bingchenggensis.</title>
        <authorList>
            <person name="Wang X.J."/>
            <person name="Yan Y.J."/>
            <person name="Zhang B."/>
            <person name="An J."/>
            <person name="Wang J.J."/>
            <person name="Tian J."/>
            <person name="Jiang L."/>
            <person name="Chen Y.H."/>
            <person name="Huang S.X."/>
            <person name="Yin M."/>
            <person name="Zhang J."/>
            <person name="Gao A.L."/>
            <person name="Liu C.X."/>
            <person name="Zhu Z.X."/>
            <person name="Xiang W.S."/>
        </authorList>
    </citation>
    <scope>NUCLEOTIDE SEQUENCE [LARGE SCALE GENOMIC DNA]</scope>
    <source>
        <strain evidence="2 3">BCW-1</strain>
    </source>
</reference>
<dbReference type="RefSeq" id="WP_014176772.1">
    <property type="nucleotide sequence ID" value="NC_016582.1"/>
</dbReference>
<dbReference type="InterPro" id="IPR008538">
    <property type="entry name" value="Uma2"/>
</dbReference>
<dbReference type="InterPro" id="IPR011335">
    <property type="entry name" value="Restrct_endonuc-II-like"/>
</dbReference>
<dbReference type="Proteomes" id="UP000000377">
    <property type="component" value="Chromosome"/>
</dbReference>
<dbReference type="SUPFAM" id="SSF52980">
    <property type="entry name" value="Restriction endonuclease-like"/>
    <property type="match status" value="1"/>
</dbReference>
<dbReference type="KEGG" id="sbh:SBI_04180"/>
<evidence type="ECO:0000313" key="3">
    <source>
        <dbReference type="Proteomes" id="UP000000377"/>
    </source>
</evidence>
<gene>
    <name evidence="2" type="ordered locus">SBI_04180</name>
</gene>
<dbReference type="PANTHER" id="PTHR35400">
    <property type="entry name" value="SLR1083 PROTEIN"/>
    <property type="match status" value="1"/>
</dbReference>
<dbReference type="AlphaFoldDB" id="D7BRW4"/>
<proteinExistence type="predicted"/>
<dbReference type="CDD" id="cd06260">
    <property type="entry name" value="DUF820-like"/>
    <property type="match status" value="1"/>
</dbReference>
<dbReference type="STRING" id="749414.SBI_04180"/>
<dbReference type="InterPro" id="IPR012296">
    <property type="entry name" value="Nuclease_put_TT1808"/>
</dbReference>
<dbReference type="Pfam" id="PF05685">
    <property type="entry name" value="Uma2"/>
    <property type="match status" value="1"/>
</dbReference>
<name>D7BRW4_STRBB</name>
<dbReference type="eggNOG" id="COG4636">
    <property type="taxonomic scope" value="Bacteria"/>
</dbReference>
<dbReference type="Gene3D" id="3.90.1570.10">
    <property type="entry name" value="tt1808, chain A"/>
    <property type="match status" value="1"/>
</dbReference>
<accession>D7BRW4</accession>
<sequence length="206" mass="22524">MSAAAVEQPVDPEPREPLTLLEEANKLMEQLPGYRVEIIGGVLTVTPPPDASHAEVLTDLMIPFIAAGLHGQETRVVQGIGLWLPNGPEDYAIPDLSIVDADVNEHHRGNNCYDPEVFRLVVEVTSSNHNNDLRNKVVAYAQAMIPVYVIVNRKHGRVHLLTDLADSGYDTHRIYAPGEKITLPDSIGAKVTLDVSELLQAGRQKG</sequence>
<evidence type="ECO:0000259" key="1">
    <source>
        <dbReference type="Pfam" id="PF05685"/>
    </source>
</evidence>
<dbReference type="EMBL" id="CP002047">
    <property type="protein sequence ID" value="ADI07301.1"/>
    <property type="molecule type" value="Genomic_DNA"/>
</dbReference>
<protein>
    <submittedName>
        <fullName evidence="2">Integral membrane protein</fullName>
    </submittedName>
</protein>
<dbReference type="PATRIC" id="fig|749414.3.peg.4325"/>
<organism evidence="2 3">
    <name type="scientific">Streptomyces bingchenggensis (strain BCW-1)</name>
    <dbReference type="NCBI Taxonomy" id="749414"/>
    <lineage>
        <taxon>Bacteria</taxon>
        <taxon>Bacillati</taxon>
        <taxon>Actinomycetota</taxon>
        <taxon>Actinomycetes</taxon>
        <taxon>Kitasatosporales</taxon>
        <taxon>Streptomycetaceae</taxon>
        <taxon>Streptomyces</taxon>
    </lineage>
</organism>
<evidence type="ECO:0000313" key="2">
    <source>
        <dbReference type="EMBL" id="ADI07301.1"/>
    </source>
</evidence>